<dbReference type="EMBL" id="JALJOT010000001">
    <property type="protein sequence ID" value="KAK9918786.1"/>
    <property type="molecule type" value="Genomic_DNA"/>
</dbReference>
<protein>
    <submittedName>
        <fullName evidence="1">Uncharacterized protein</fullName>
    </submittedName>
</protein>
<dbReference type="Proteomes" id="UP001491310">
    <property type="component" value="Unassembled WGS sequence"/>
</dbReference>
<comment type="caution">
    <text evidence="1">The sequence shown here is derived from an EMBL/GenBank/DDBJ whole genome shotgun (WGS) entry which is preliminary data.</text>
</comment>
<accession>A0ABR2Z4W4</accession>
<gene>
    <name evidence="1" type="ORF">WJX75_006900</name>
</gene>
<proteinExistence type="predicted"/>
<name>A0ABR2Z4W4_9CHLO</name>
<evidence type="ECO:0000313" key="1">
    <source>
        <dbReference type="EMBL" id="KAK9918786.1"/>
    </source>
</evidence>
<reference evidence="1 2" key="1">
    <citation type="journal article" date="2024" name="Nat. Commun.">
        <title>Phylogenomics reveals the evolutionary origins of lichenization in chlorophyte algae.</title>
        <authorList>
            <person name="Puginier C."/>
            <person name="Libourel C."/>
            <person name="Otte J."/>
            <person name="Skaloud P."/>
            <person name="Haon M."/>
            <person name="Grisel S."/>
            <person name="Petersen M."/>
            <person name="Berrin J.G."/>
            <person name="Delaux P.M."/>
            <person name="Dal Grande F."/>
            <person name="Keller J."/>
        </authorList>
    </citation>
    <scope>NUCLEOTIDE SEQUENCE [LARGE SCALE GENOMIC DNA]</scope>
    <source>
        <strain evidence="1 2">SAG 216-7</strain>
    </source>
</reference>
<evidence type="ECO:0000313" key="2">
    <source>
        <dbReference type="Proteomes" id="UP001491310"/>
    </source>
</evidence>
<organism evidence="1 2">
    <name type="scientific">Coccomyxa subellipsoidea</name>
    <dbReference type="NCBI Taxonomy" id="248742"/>
    <lineage>
        <taxon>Eukaryota</taxon>
        <taxon>Viridiplantae</taxon>
        <taxon>Chlorophyta</taxon>
        <taxon>core chlorophytes</taxon>
        <taxon>Trebouxiophyceae</taxon>
        <taxon>Trebouxiophyceae incertae sedis</taxon>
        <taxon>Coccomyxaceae</taxon>
        <taxon>Coccomyxa</taxon>
    </lineage>
</organism>
<sequence length="204" mass="23135">MCTVTFTIIPDGDDQVYLFARNLLPTLITTNRCTFHVHHHVDRSSPFTRGVEDRQLLDLSGSHVASTLKSYFNISELNTALQDLRRINNGRRRSTRGEMCIGLAIMSGIPIQQGYQYRTHRKGKCKASEGSLMCEDFLRASAQPFIVDPGLRQAYFPEIARKLYTNKVSFIPLITWEEEVAAAPEPDFGFGARRFHMTASRYAS</sequence>
<keyword evidence="2" id="KW-1185">Reference proteome</keyword>